<name>A0A8X6MU39_NEPPI</name>
<protein>
    <submittedName>
        <fullName evidence="2">Uncharacterized protein</fullName>
    </submittedName>
</protein>
<dbReference type="AlphaFoldDB" id="A0A8X6MU39"/>
<sequence>MSRCPNELEISGAFGRFPSHTNRSVPEPVHRITEIRSPVQPSVPTTRKIFHTPIRGGSLDKCLSRSSFPQDPSGERMVATPEEDVTVCMTRIRDTRAVTKTGWNSQY</sequence>
<evidence type="ECO:0000313" key="3">
    <source>
        <dbReference type="Proteomes" id="UP000887013"/>
    </source>
</evidence>
<dbReference type="Proteomes" id="UP000887013">
    <property type="component" value="Unassembled WGS sequence"/>
</dbReference>
<organism evidence="2 3">
    <name type="scientific">Nephila pilipes</name>
    <name type="common">Giant wood spider</name>
    <name type="synonym">Nephila maculata</name>
    <dbReference type="NCBI Taxonomy" id="299642"/>
    <lineage>
        <taxon>Eukaryota</taxon>
        <taxon>Metazoa</taxon>
        <taxon>Ecdysozoa</taxon>
        <taxon>Arthropoda</taxon>
        <taxon>Chelicerata</taxon>
        <taxon>Arachnida</taxon>
        <taxon>Araneae</taxon>
        <taxon>Araneomorphae</taxon>
        <taxon>Entelegynae</taxon>
        <taxon>Araneoidea</taxon>
        <taxon>Nephilidae</taxon>
        <taxon>Nephila</taxon>
    </lineage>
</organism>
<evidence type="ECO:0000313" key="2">
    <source>
        <dbReference type="EMBL" id="GFS78013.1"/>
    </source>
</evidence>
<proteinExistence type="predicted"/>
<keyword evidence="3" id="KW-1185">Reference proteome</keyword>
<comment type="caution">
    <text evidence="2">The sequence shown here is derived from an EMBL/GenBank/DDBJ whole genome shotgun (WGS) entry which is preliminary data.</text>
</comment>
<accession>A0A8X6MU39</accession>
<feature type="region of interest" description="Disordered" evidence="1">
    <location>
        <begin position="1"/>
        <end position="27"/>
    </location>
</feature>
<evidence type="ECO:0000256" key="1">
    <source>
        <dbReference type="SAM" id="MobiDB-lite"/>
    </source>
</evidence>
<gene>
    <name evidence="2" type="ORF">NPIL_491421</name>
</gene>
<dbReference type="EMBL" id="BMAW01097113">
    <property type="protein sequence ID" value="GFS78013.1"/>
    <property type="molecule type" value="Genomic_DNA"/>
</dbReference>
<feature type="region of interest" description="Disordered" evidence="1">
    <location>
        <begin position="61"/>
        <end position="82"/>
    </location>
</feature>
<reference evidence="2" key="1">
    <citation type="submission" date="2020-08" db="EMBL/GenBank/DDBJ databases">
        <title>Multicomponent nature underlies the extraordinary mechanical properties of spider dragline silk.</title>
        <authorList>
            <person name="Kono N."/>
            <person name="Nakamura H."/>
            <person name="Mori M."/>
            <person name="Yoshida Y."/>
            <person name="Ohtoshi R."/>
            <person name="Malay A.D."/>
            <person name="Moran D.A.P."/>
            <person name="Tomita M."/>
            <person name="Numata K."/>
            <person name="Arakawa K."/>
        </authorList>
    </citation>
    <scope>NUCLEOTIDE SEQUENCE</scope>
</reference>